<accession>A0A8S0RNN7</accession>
<name>A0A8S0RNN7_OLEEU</name>
<comment type="caution">
    <text evidence="1">The sequence shown here is derived from an EMBL/GenBank/DDBJ whole genome shotgun (WGS) entry which is preliminary data.</text>
</comment>
<evidence type="ECO:0000313" key="2">
    <source>
        <dbReference type="Proteomes" id="UP000594638"/>
    </source>
</evidence>
<dbReference type="EMBL" id="CACTIH010003654">
    <property type="protein sequence ID" value="CAA2980818.1"/>
    <property type="molecule type" value="Genomic_DNA"/>
</dbReference>
<protein>
    <submittedName>
        <fullName evidence="1">Uncharacterized protein</fullName>
    </submittedName>
</protein>
<dbReference type="AlphaFoldDB" id="A0A8S0RNN7"/>
<proteinExistence type="predicted"/>
<sequence>MVVGVCGDGWSNLQQKGRSFVRGYARPHAMLLRHSPYFSVFTGDDGELEKKGRLCIMALVMAVHLWVASSTFSMASSLVVEAVVMLQAVMVVLEVTQVVLRMFGDAGSSNDDDIEVWCVVVMRLLWWWVCNDVECSGYYDGGFARSAEAIGDVVVVPPCRSITANARSGTALPHAQHRFFYAKWFLDRAQQGTALPHAQHRFFCYAKWFLDRAQQGSVVATRFSDGFIS</sequence>
<evidence type="ECO:0000313" key="1">
    <source>
        <dbReference type="EMBL" id="CAA2980818.1"/>
    </source>
</evidence>
<reference evidence="1 2" key="1">
    <citation type="submission" date="2019-12" db="EMBL/GenBank/DDBJ databases">
        <authorList>
            <person name="Alioto T."/>
            <person name="Alioto T."/>
            <person name="Gomez Garrido J."/>
        </authorList>
    </citation>
    <scope>NUCLEOTIDE SEQUENCE [LARGE SCALE GENOMIC DNA]</scope>
</reference>
<organism evidence="1 2">
    <name type="scientific">Olea europaea subsp. europaea</name>
    <dbReference type="NCBI Taxonomy" id="158383"/>
    <lineage>
        <taxon>Eukaryota</taxon>
        <taxon>Viridiplantae</taxon>
        <taxon>Streptophyta</taxon>
        <taxon>Embryophyta</taxon>
        <taxon>Tracheophyta</taxon>
        <taxon>Spermatophyta</taxon>
        <taxon>Magnoliopsida</taxon>
        <taxon>eudicotyledons</taxon>
        <taxon>Gunneridae</taxon>
        <taxon>Pentapetalae</taxon>
        <taxon>asterids</taxon>
        <taxon>lamiids</taxon>
        <taxon>Lamiales</taxon>
        <taxon>Oleaceae</taxon>
        <taxon>Oleeae</taxon>
        <taxon>Olea</taxon>
    </lineage>
</organism>
<dbReference type="Gramene" id="OE9A015347T1">
    <property type="protein sequence ID" value="OE9A015347C1"/>
    <property type="gene ID" value="OE9A015347"/>
</dbReference>
<gene>
    <name evidence="1" type="ORF">OLEA9_A015347</name>
</gene>
<dbReference type="Proteomes" id="UP000594638">
    <property type="component" value="Unassembled WGS sequence"/>
</dbReference>
<keyword evidence="2" id="KW-1185">Reference proteome</keyword>